<accession>A0A8S1RGB9</accession>
<evidence type="ECO:0000313" key="2">
    <source>
        <dbReference type="Proteomes" id="UP000692954"/>
    </source>
</evidence>
<dbReference type="EMBL" id="CAJJDN010000170">
    <property type="protein sequence ID" value="CAD8126767.1"/>
    <property type="molecule type" value="Genomic_DNA"/>
</dbReference>
<proteinExistence type="predicted"/>
<gene>
    <name evidence="1" type="ORF">PSON_ATCC_30995.1.T1700065</name>
</gene>
<sequence length="265" mass="31335">MIQNYRRMKDYCAQNAWTILILMLQTIGFNKVIQIIEDRKKKRKDLPEGLIVATIKSVEEFQSELVQLKSSIIQYLNELFRFTTDWIQNLSNIGQSQIENYSFFQELDYLIQNPVEDIQGYKCEELDKVNYSWSQKLLPKFQMFQCFPRIYQRQGYLEKCIIPKVIDKVCVFKLEDGFFQKNLDKQIELTQNSSDDYYQVPIIFNKEKGIIIILRKSHIHIIQKCKDGTLKIVEKLGKNGNITGALRENGQHLVIWDSDKAFDRL</sequence>
<dbReference type="AlphaFoldDB" id="A0A8S1RGB9"/>
<reference evidence="1" key="1">
    <citation type="submission" date="2021-01" db="EMBL/GenBank/DDBJ databases">
        <authorList>
            <consortium name="Genoscope - CEA"/>
            <person name="William W."/>
        </authorList>
    </citation>
    <scope>NUCLEOTIDE SEQUENCE</scope>
</reference>
<evidence type="ECO:0000313" key="1">
    <source>
        <dbReference type="EMBL" id="CAD8126767.1"/>
    </source>
</evidence>
<organism evidence="1 2">
    <name type="scientific">Paramecium sonneborni</name>
    <dbReference type="NCBI Taxonomy" id="65129"/>
    <lineage>
        <taxon>Eukaryota</taxon>
        <taxon>Sar</taxon>
        <taxon>Alveolata</taxon>
        <taxon>Ciliophora</taxon>
        <taxon>Intramacronucleata</taxon>
        <taxon>Oligohymenophorea</taxon>
        <taxon>Peniculida</taxon>
        <taxon>Parameciidae</taxon>
        <taxon>Paramecium</taxon>
    </lineage>
</organism>
<keyword evidence="2" id="KW-1185">Reference proteome</keyword>
<comment type="caution">
    <text evidence="1">The sequence shown here is derived from an EMBL/GenBank/DDBJ whole genome shotgun (WGS) entry which is preliminary data.</text>
</comment>
<name>A0A8S1RGB9_9CILI</name>
<protein>
    <submittedName>
        <fullName evidence="1">Uncharacterized protein</fullName>
    </submittedName>
</protein>
<dbReference type="Proteomes" id="UP000692954">
    <property type="component" value="Unassembled WGS sequence"/>
</dbReference>